<evidence type="ECO:0000313" key="1">
    <source>
        <dbReference type="EMBL" id="HIX87424.1"/>
    </source>
</evidence>
<reference evidence="1" key="2">
    <citation type="submission" date="2021-04" db="EMBL/GenBank/DDBJ databases">
        <authorList>
            <person name="Gilroy R."/>
        </authorList>
    </citation>
    <scope>NUCLEOTIDE SEQUENCE</scope>
    <source>
        <strain evidence="1">ChiHecec2B26-12326</strain>
    </source>
</reference>
<dbReference type="Proteomes" id="UP000823847">
    <property type="component" value="Unassembled WGS sequence"/>
</dbReference>
<dbReference type="Pfam" id="PF14060">
    <property type="entry name" value="DUF4252"/>
    <property type="match status" value="1"/>
</dbReference>
<proteinExistence type="predicted"/>
<gene>
    <name evidence="1" type="ORF">H9848_12600</name>
</gene>
<organism evidence="1 2">
    <name type="scientific">Candidatus Parabacteroides intestinigallinarum</name>
    <dbReference type="NCBI Taxonomy" id="2838722"/>
    <lineage>
        <taxon>Bacteria</taxon>
        <taxon>Pseudomonadati</taxon>
        <taxon>Bacteroidota</taxon>
        <taxon>Bacteroidia</taxon>
        <taxon>Bacteroidales</taxon>
        <taxon>Tannerellaceae</taxon>
        <taxon>Parabacteroides</taxon>
    </lineage>
</organism>
<dbReference type="EMBL" id="DXEN01000092">
    <property type="protein sequence ID" value="HIX87424.1"/>
    <property type="molecule type" value="Genomic_DNA"/>
</dbReference>
<sequence>MRKLMMLWMVACICQLGYGQRNVDQLFKTFRGESDVTSVRIGSFAMRLASLFTDTYGVRGVDVLALDDCDGAVKERFSAAVRDLRDADYETMLTSNEDGERTRILVRIEDDLIRELVIVTTGDDNALVRIKGKISPADVERVINEHANGDS</sequence>
<protein>
    <submittedName>
        <fullName evidence="1">DUF4252 domain-containing protein</fullName>
    </submittedName>
</protein>
<comment type="caution">
    <text evidence="1">The sequence shown here is derived from an EMBL/GenBank/DDBJ whole genome shotgun (WGS) entry which is preliminary data.</text>
</comment>
<evidence type="ECO:0000313" key="2">
    <source>
        <dbReference type="Proteomes" id="UP000823847"/>
    </source>
</evidence>
<name>A0A9D1XWQ8_9BACT</name>
<dbReference type="InterPro" id="IPR025348">
    <property type="entry name" value="DUF4252"/>
</dbReference>
<dbReference type="AlphaFoldDB" id="A0A9D1XWQ8"/>
<reference evidence="1" key="1">
    <citation type="journal article" date="2021" name="PeerJ">
        <title>Extensive microbial diversity within the chicken gut microbiome revealed by metagenomics and culture.</title>
        <authorList>
            <person name="Gilroy R."/>
            <person name="Ravi A."/>
            <person name="Getino M."/>
            <person name="Pursley I."/>
            <person name="Horton D.L."/>
            <person name="Alikhan N.F."/>
            <person name="Baker D."/>
            <person name="Gharbi K."/>
            <person name="Hall N."/>
            <person name="Watson M."/>
            <person name="Adriaenssens E.M."/>
            <person name="Foster-Nyarko E."/>
            <person name="Jarju S."/>
            <person name="Secka A."/>
            <person name="Antonio M."/>
            <person name="Oren A."/>
            <person name="Chaudhuri R.R."/>
            <person name="La Ragione R."/>
            <person name="Hildebrand F."/>
            <person name="Pallen M.J."/>
        </authorList>
    </citation>
    <scope>NUCLEOTIDE SEQUENCE</scope>
    <source>
        <strain evidence="1">ChiHecec2B26-12326</strain>
    </source>
</reference>
<accession>A0A9D1XWQ8</accession>